<evidence type="ECO:0000259" key="6">
    <source>
        <dbReference type="SMART" id="SM00382"/>
    </source>
</evidence>
<dbReference type="Gene3D" id="3.80.10.10">
    <property type="entry name" value="Ribonuclease Inhibitor"/>
    <property type="match status" value="10"/>
</dbReference>
<evidence type="ECO:0000256" key="1">
    <source>
        <dbReference type="ARBA" id="ARBA00008894"/>
    </source>
</evidence>
<organism evidence="7 8">
    <name type="scientific">Vigna unguiculata</name>
    <name type="common">Cowpea</name>
    <dbReference type="NCBI Taxonomy" id="3917"/>
    <lineage>
        <taxon>Eukaryota</taxon>
        <taxon>Viridiplantae</taxon>
        <taxon>Streptophyta</taxon>
        <taxon>Embryophyta</taxon>
        <taxon>Tracheophyta</taxon>
        <taxon>Spermatophyta</taxon>
        <taxon>Magnoliopsida</taxon>
        <taxon>eudicotyledons</taxon>
        <taxon>Gunneridae</taxon>
        <taxon>Pentapetalae</taxon>
        <taxon>rosids</taxon>
        <taxon>fabids</taxon>
        <taxon>Fabales</taxon>
        <taxon>Fabaceae</taxon>
        <taxon>Papilionoideae</taxon>
        <taxon>50 kb inversion clade</taxon>
        <taxon>NPAAA clade</taxon>
        <taxon>indigoferoid/millettioid clade</taxon>
        <taxon>Phaseoleae</taxon>
        <taxon>Vigna</taxon>
    </lineage>
</organism>
<evidence type="ECO:0000256" key="3">
    <source>
        <dbReference type="ARBA" id="ARBA00022821"/>
    </source>
</evidence>
<dbReference type="GO" id="GO:0005524">
    <property type="term" value="F:ATP binding"/>
    <property type="evidence" value="ECO:0007669"/>
    <property type="project" value="UniProtKB-KW"/>
</dbReference>
<dbReference type="InterPro" id="IPR050905">
    <property type="entry name" value="Plant_NBS-LRR"/>
</dbReference>
<dbReference type="PANTHER" id="PTHR33463:SF196">
    <property type="entry name" value="NB-ARC DOMAIN DISEASE RESISTANCE PROTEIN"/>
    <property type="match status" value="1"/>
</dbReference>
<dbReference type="Pfam" id="PF00931">
    <property type="entry name" value="NB-ARC"/>
    <property type="match status" value="1"/>
</dbReference>
<dbReference type="Gene3D" id="3.40.50.300">
    <property type="entry name" value="P-loop containing nucleotide triphosphate hydrolases"/>
    <property type="match status" value="1"/>
</dbReference>
<evidence type="ECO:0000313" key="8">
    <source>
        <dbReference type="Proteomes" id="UP000501690"/>
    </source>
</evidence>
<dbReference type="GO" id="GO:0043531">
    <property type="term" value="F:ADP binding"/>
    <property type="evidence" value="ECO:0007669"/>
    <property type="project" value="InterPro"/>
</dbReference>
<keyword evidence="5" id="KW-0175">Coiled coil</keyword>
<evidence type="ECO:0000313" key="7">
    <source>
        <dbReference type="EMBL" id="QCE12230.1"/>
    </source>
</evidence>
<feature type="domain" description="AAA+ ATPase" evidence="6">
    <location>
        <begin position="174"/>
        <end position="355"/>
    </location>
</feature>
<dbReference type="EMBL" id="CP039354">
    <property type="protein sequence ID" value="QCE12230.1"/>
    <property type="molecule type" value="Genomic_DNA"/>
</dbReference>
<feature type="coiled-coil region" evidence="5">
    <location>
        <begin position="41"/>
        <end position="82"/>
    </location>
</feature>
<keyword evidence="8" id="KW-1185">Reference proteome</keyword>
<dbReference type="SUPFAM" id="SSF52047">
    <property type="entry name" value="RNI-like"/>
    <property type="match status" value="4"/>
</dbReference>
<dbReference type="Proteomes" id="UP000501690">
    <property type="component" value="Linkage Group LG10"/>
</dbReference>
<dbReference type="InterPro" id="IPR042197">
    <property type="entry name" value="Apaf_helical"/>
</dbReference>
<dbReference type="PRINTS" id="PR00364">
    <property type="entry name" value="DISEASERSIST"/>
</dbReference>
<keyword evidence="2" id="KW-0547">Nucleotide-binding</keyword>
<dbReference type="Gene3D" id="1.10.8.430">
    <property type="entry name" value="Helical domain of apoptotic protease-activating factors"/>
    <property type="match status" value="1"/>
</dbReference>
<protein>
    <submittedName>
        <fullName evidence="7">Disease resistance protein RPS2</fullName>
    </submittedName>
</protein>
<dbReference type="InterPro" id="IPR027417">
    <property type="entry name" value="P-loop_NTPase"/>
</dbReference>
<reference evidence="7 8" key="1">
    <citation type="submission" date="2019-04" db="EMBL/GenBank/DDBJ databases">
        <title>An improved genome assembly and genetic linkage map for asparagus bean, Vigna unguiculata ssp. sesquipedialis.</title>
        <authorList>
            <person name="Xia Q."/>
            <person name="Zhang R."/>
            <person name="Dong Y."/>
        </authorList>
    </citation>
    <scope>NUCLEOTIDE SEQUENCE [LARGE SCALE GENOMIC DNA]</scope>
    <source>
        <tissue evidence="7">Leaf</tissue>
    </source>
</reference>
<comment type="similarity">
    <text evidence="1">Belongs to the disease resistance NB-LRR family.</text>
</comment>
<name>A0A4D6NEJ3_VIGUN</name>
<dbReference type="InterPro" id="IPR003593">
    <property type="entry name" value="AAA+_ATPase"/>
</dbReference>
<gene>
    <name evidence="7" type="ORF">DEO72_LG10g3471</name>
</gene>
<sequence>MEAVVSTTTESALQIAGRVVKRQLSYFFNYNDKFEEVKCYIELMDNTRKRIQHQVNNAEMNAEEIEHEVQHCLKQLDEKIEKYEQFVHDEYHSKTRCSIGFFPSNLSLRYRLGRNATKMVEEMKVEELWNKRFDEVSYRVLPSINVSLTNTSYESFASRTKTIHMFMQALEDTTVNMIGLYGVGGVGKTTLVKEVAKKAQEKKLFTVVVMANITRNPNIIKIQGQIGEMLGMRLEEESEIVRADRIRKRLKKEKENILIILDDLWDRLDLNRLGIPISDEDDGSQQDANDISDSGYHKMEKEELPSDFNNMTEENLSSNHKRCKILLTSRRKQVLCNQMDVKERSTFSIGVLNENEAKILLKKVAGIEIQNLVYDEKAIEIARMCDGLPIALVSIGRTLKNKSSFVWEDVYQQMKRQSYIEGKEPIEFSIKLSYDHLENEQLKCIFLQCARMGNDALVMDLVKFCIGLGLLQGVHTIREARNKVSMLIEELKESSLVLESYSSNRFNMHDIVRDVALSISSKEKHVFFMKNSILDEWPHKNQLERYTAIFVHSCYIIDDLSGSIYCPRLEILHIDNKDHFLKIPDEFFKDMIELRVLILIGLNLPCLPSSMICLTKLRMLSLEKCTLGQNLSIIGELKKLRILTLSGSNIECVPFEFGQLDKLQLLDLSNCSKLRLIPSNVISRMNILEEFYIGDSLIQWETEENIQSQNCSLCELSHLNQLRNLDIHIQNVVYVPQNLFFDELDSYKIVIGEFNMLTEGEFKIPDKYEVVKLLVLNLKEGIDIHSEIWIKILLKNVEYLWLGELINVHDVFYELNVEGFLKLKHLSIVNNFGIQYIINSMEQFHPLLAFPKLESLYLYKLHNLEKICNNQLLEASFCRLKIIKIKSCGKLENIFPYCMVGHLAMLETIEVCDCDSLEDIISVGRQTHTDNGDNIEFPELRTLTLKSLHAFTCLYTYDKLPCAQSFEDKGQNMNKDIIVEVDQDGTNSCHSLFNEKVSIPKLEWLELSSINIQKIWSDQTEHCFKNLLTLNVTDCGSLKYLLSFSMAKHLENLQSLFVSECEMMEDIFFPEDVEGNIDYVFPKLKKMEIMCMEKLNTIWQPNIGLHSFRSLDYLTIKECHKLKTIFPDFMRQRFQSLQSLTITNCKLVENIFDFTNISQTCDKNETNLHNIILQGLPNLVSLWKDGTGEILKHNNLQSIKIVGSPNLKYVFPLSVTNDLENLESLEVWNCRTMKEIVAWDKGSNENAITFKFPHLKTVSLRSLFELVSFYEGTHTLEWPSLKKLSILRCGKLEGITTKISNSQAKPIVLATEKVIYNLEFMAMSFREVKWLQKYIINVHRMHNLQSVVLHGLKNAEVIFWFLHRLPNLKRLILRFCHMRRIWAPITHNSREKIGVVMQLKELELRDMWFLEEIGFEHDMLLQRVQHLIIERCTKLKTLVSSLVSFRRLTYLEVVNCMMRNLMTYSTAKTLDQLTTMKVSSCPMIVAIVAENEEENVQEIDFKQLRSLELVSLPNLRSFLTADKCVLNFSLLENLVVSECPQMTKFSDVLSAPQLQKVHVVVGEKDKWYWEGDLNATLQKHFPYQVLFEHSKDMKLVDYPEMKEVRYGKPIFSDNFFGSLKKLEFDAVSKRDIVLPSHVLPSLKNLEELNVESCKLARVIFDLDESETQTKGIVFRLKKLTLKDLSNLKCVWNKHSQGIVNFSNLKEVFVYGCGTLVTLFPLTLAKNLGKLKTLTMHQCFKLIAIVEKEEETIHGTTETFEFPCLSKLFLWNMPQLVCFYPRQHHLKCPMLERLHVAYCRKLKLFNSVFHHSSLQHHMFSIEEVVPKLKELMMSEENIILLNDGHSPQDLLHKLNYLDISFEDHDNENDTLPFDFLHKVPNLECFVVRRCFGLKELFPSQKLNGHDGILTELKTLSLHNLFELESIGLEHPWVKPYIEKLKVLGIVKCHRLDRLVSCATSFINLKQLVVKGCRKMKCLFTFSTAKSLLNLEVLIIENCESIQEIIEKEDEDVNGEIVFGRLINLSMCSLPRLVSFYSGNATLHFSSLQYVILFKCPNMTTFSEVSINAPMLHGIKPSMNDSDLIFFYDLNTTIQSLFYEKDFFEYSKHTILRDYFEMRGFGSVKQAFPGKSFGNIKKLEFDGTSKGDTVIPSDVLSHLKSLEELNVHNADEVKVIFGMNDSHTKTKGTVFHLKKLILKDLSNLKCILNKNPQESVSFPNLHELFVDGCGSLVTLFATKLGMIETHELQRYDKLVEIVGKEDAVENRTPEILMFEFPCLFLLTLYNLTNLSCFYPEKHHLECPKLEIIHVAYCPKLKLFTSKIHDSHKEAMTEAPISCLQQPLFLVEKVVPKLKGLTLNEKNMMLFSDAHVQQDYLSKLNLLRLCFEDDKNEKGTLPFDFLHKVPNLEHFQVQRCFGIKEIFSSQKLQVHDGIPATLNELTLFELNELESIGFQHPWVKPFCENLQTLKVISCPRLENLGYRAMSFICLKKLFVKDCGRMEYLFTFSTAKSLGQLETLTIKNCESIKEIAKKEDEDDCDEIIFERLRTLSLNCLPRVQSFLSGNATLQFPCLENANVIDCPNMKTFSEGVLNAPKFLGIKTSLEDSDLFFNDDLNTSFQRLFQKQVEKSACDIEHLKFSDHSRLEEMWVGVVPIPTNNCFNNLKSLAVVECESLSNVIPFYLLRFLSNLKEIEVSNCQSVKAIFDVKVEAAKMMSITVPLKKLILNQLPNLEHIWNLNPDEILSLQELQEVSISNCQTLKSLFPTSVANHLVKLDVRACATLVQIFEEADAAINGETKQFNFHCLTSLTLWELPELKHLYPGKHTLEWPMLTHIDIYHCDQLKLFKTEHHSHEVAHTDDQLGISIHQQVVFSVEKVFPKLVQLSLKKEDAMAISQRQLQARTISQILLVMPSMEHQAITYNETMIGQGQFGANAAYLLQNLKLVKLMCYHEDDDSNIFSSGLLEEIPNIENLEVVCSSFNELFYSQVIPTTDRSKVLSKLKRLHLKNLPQLSAIGLEHSWVEPLLKTLETLEVFSCPTMKILVPSTLSFSNLTSLSIGECHGMLFLFTSSTAKRLRQLKHISIQDCEAIQEIVSKEGDDESKDEYITFDQLSVLSLESLPNIVGIYSGTFKLKFPCLDQVTLKECPQMKYSYVPDLREFKPQGQI</sequence>
<evidence type="ECO:0000256" key="4">
    <source>
        <dbReference type="ARBA" id="ARBA00022840"/>
    </source>
</evidence>
<dbReference type="PANTHER" id="PTHR33463">
    <property type="entry name" value="NB-ARC DOMAIN-CONTAINING PROTEIN-RELATED"/>
    <property type="match status" value="1"/>
</dbReference>
<accession>A0A4D6NEJ3</accession>
<keyword evidence="4" id="KW-0067">ATP-binding</keyword>
<dbReference type="InterPro" id="IPR002182">
    <property type="entry name" value="NB-ARC"/>
</dbReference>
<dbReference type="InterPro" id="IPR057135">
    <property type="entry name" value="At4g27190-like_LRR"/>
</dbReference>
<dbReference type="Pfam" id="PF23247">
    <property type="entry name" value="LRR_RPS2"/>
    <property type="match status" value="11"/>
</dbReference>
<dbReference type="InterPro" id="IPR032675">
    <property type="entry name" value="LRR_dom_sf"/>
</dbReference>
<dbReference type="SMART" id="SM00382">
    <property type="entry name" value="AAA"/>
    <property type="match status" value="1"/>
</dbReference>
<proteinExistence type="inferred from homology"/>
<evidence type="ECO:0000256" key="2">
    <source>
        <dbReference type="ARBA" id="ARBA00022741"/>
    </source>
</evidence>
<dbReference type="GO" id="GO:0006952">
    <property type="term" value="P:defense response"/>
    <property type="evidence" value="ECO:0007669"/>
    <property type="project" value="UniProtKB-KW"/>
</dbReference>
<keyword evidence="3" id="KW-0611">Plant defense</keyword>
<dbReference type="SUPFAM" id="SSF52540">
    <property type="entry name" value="P-loop containing nucleoside triphosphate hydrolases"/>
    <property type="match status" value="1"/>
</dbReference>
<evidence type="ECO:0000256" key="5">
    <source>
        <dbReference type="SAM" id="Coils"/>
    </source>
</evidence>
<dbReference type="SUPFAM" id="SSF52058">
    <property type="entry name" value="L domain-like"/>
    <property type="match status" value="3"/>
</dbReference>